<dbReference type="InterPro" id="IPR009736">
    <property type="entry name" value="DUF1307"/>
</dbReference>
<dbReference type="OrthoDB" id="2223107at2"/>
<evidence type="ECO:0000313" key="4">
    <source>
        <dbReference type="Proteomes" id="UP000287239"/>
    </source>
</evidence>
<name>A0A429ZW66_9ENTE</name>
<keyword evidence="2" id="KW-0732">Signal</keyword>
<protein>
    <recommendedName>
        <fullName evidence="5">DUF1307 domain-containing protein</fullName>
    </recommendedName>
</protein>
<dbReference type="Pfam" id="PF06998">
    <property type="entry name" value="DUF1307"/>
    <property type="match status" value="1"/>
</dbReference>
<feature type="compositionally biased region" description="Basic and acidic residues" evidence="1">
    <location>
        <begin position="23"/>
        <end position="68"/>
    </location>
</feature>
<dbReference type="EMBL" id="NGJU01000001">
    <property type="protein sequence ID" value="RST97972.1"/>
    <property type="molecule type" value="Genomic_DNA"/>
</dbReference>
<feature type="signal peptide" evidence="2">
    <location>
        <begin position="1"/>
        <end position="21"/>
    </location>
</feature>
<dbReference type="PIRSF" id="PIRSF006187">
    <property type="entry name" value="DUF1307"/>
    <property type="match status" value="1"/>
</dbReference>
<gene>
    <name evidence="3" type="ORF">CBF35_01380</name>
</gene>
<dbReference type="Gene3D" id="3.30.1830.10">
    <property type="entry name" value="YehR-like"/>
    <property type="match status" value="1"/>
</dbReference>
<dbReference type="AlphaFoldDB" id="A0A429ZW66"/>
<feature type="region of interest" description="Disordered" evidence="1">
    <location>
        <begin position="21"/>
        <end position="73"/>
    </location>
</feature>
<reference evidence="3 4" key="1">
    <citation type="submission" date="2017-05" db="EMBL/GenBank/DDBJ databases">
        <title>Vagococcus spp. assemblies.</title>
        <authorList>
            <person name="Gulvik C.A."/>
        </authorList>
    </citation>
    <scope>NUCLEOTIDE SEQUENCE [LARGE SCALE GENOMIC DNA]</scope>
    <source>
        <strain evidence="3 4">NCFB 2777</strain>
    </source>
</reference>
<comment type="caution">
    <text evidence="3">The sequence shown here is derived from an EMBL/GenBank/DDBJ whole genome shotgun (WGS) entry which is preliminary data.</text>
</comment>
<dbReference type="InterPro" id="IPR036699">
    <property type="entry name" value="YehR-like_sf"/>
</dbReference>
<dbReference type="GeneID" id="98567006"/>
<dbReference type="Proteomes" id="UP000287239">
    <property type="component" value="Unassembled WGS sequence"/>
</dbReference>
<evidence type="ECO:0000256" key="2">
    <source>
        <dbReference type="SAM" id="SignalP"/>
    </source>
</evidence>
<dbReference type="SUPFAM" id="SSF160704">
    <property type="entry name" value="YehR-like"/>
    <property type="match status" value="1"/>
</dbReference>
<sequence length="197" mass="21749">MKKWGKVLVLMAVGLTVGACSAPKEKDSAKESKTEVTNESTKESVSDTKESTSKAKETTKKSSEKADTKNAQTKKFTQKMNGVEIFMTYTYKGDIVMTQATNSKAIYSEMGITKEDAEEMFAPIEEQYAGVKGVKHSIDYGDDSMTEITEVDYTVADYKEITQLTGSMSDGAEDPTFVSMRQSEKLLLDNGYTLVEE</sequence>
<feature type="chain" id="PRO_5038774073" description="DUF1307 domain-containing protein" evidence="2">
    <location>
        <begin position="22"/>
        <end position="197"/>
    </location>
</feature>
<evidence type="ECO:0000256" key="1">
    <source>
        <dbReference type="SAM" id="MobiDB-lite"/>
    </source>
</evidence>
<evidence type="ECO:0008006" key="5">
    <source>
        <dbReference type="Google" id="ProtNLM"/>
    </source>
</evidence>
<dbReference type="PROSITE" id="PS51257">
    <property type="entry name" value="PROKAR_LIPOPROTEIN"/>
    <property type="match status" value="1"/>
</dbReference>
<accession>A0A429ZW66</accession>
<organism evidence="3 4">
    <name type="scientific">Vagococcus salmoninarum</name>
    <dbReference type="NCBI Taxonomy" id="2739"/>
    <lineage>
        <taxon>Bacteria</taxon>
        <taxon>Bacillati</taxon>
        <taxon>Bacillota</taxon>
        <taxon>Bacilli</taxon>
        <taxon>Lactobacillales</taxon>
        <taxon>Enterococcaceae</taxon>
        <taxon>Vagococcus</taxon>
    </lineage>
</organism>
<dbReference type="RefSeq" id="WP_126778098.1">
    <property type="nucleotide sequence ID" value="NZ_NGJU01000001.1"/>
</dbReference>
<proteinExistence type="predicted"/>
<evidence type="ECO:0000313" key="3">
    <source>
        <dbReference type="EMBL" id="RST97972.1"/>
    </source>
</evidence>
<keyword evidence="4" id="KW-1185">Reference proteome</keyword>